<dbReference type="InterPro" id="IPR036102">
    <property type="entry name" value="OsmC/Ohrsf"/>
</dbReference>
<dbReference type="Pfam" id="PF02566">
    <property type="entry name" value="OsmC"/>
    <property type="match status" value="1"/>
</dbReference>
<dbReference type="InterPro" id="IPR015946">
    <property type="entry name" value="KH_dom-like_a/b"/>
</dbReference>
<dbReference type="EMBL" id="JAXCLW010000005">
    <property type="protein sequence ID" value="MDY0884659.1"/>
    <property type="molecule type" value="Genomic_DNA"/>
</dbReference>
<sequence length="157" mass="17079">MPHDHHYATHLIWTGAAQGPTSAYRAYSRDHTVQSAGKPLLHLTADAAFLGKPEQYNPEDLLLAALSGCHMLTYLALAARASLHVVGYEDKAEGRMVQKDTGGAFTEVMLRPEVIIAAGHDRDLALHLHHQAHEDCFIAASMNFPVRHEPVVTVAGA</sequence>
<proteinExistence type="predicted"/>
<keyword evidence="2" id="KW-1185">Reference proteome</keyword>
<dbReference type="Proteomes" id="UP001279642">
    <property type="component" value="Unassembled WGS sequence"/>
</dbReference>
<dbReference type="PANTHER" id="PTHR42830">
    <property type="entry name" value="OSMOTICALLY INDUCIBLE FAMILY PROTEIN"/>
    <property type="match status" value="1"/>
</dbReference>
<protein>
    <submittedName>
        <fullName evidence="1">OsmC family protein</fullName>
    </submittedName>
</protein>
<evidence type="ECO:0000313" key="1">
    <source>
        <dbReference type="EMBL" id="MDY0884659.1"/>
    </source>
</evidence>
<evidence type="ECO:0000313" key="2">
    <source>
        <dbReference type="Proteomes" id="UP001279642"/>
    </source>
</evidence>
<comment type="caution">
    <text evidence="1">The sequence shown here is derived from an EMBL/GenBank/DDBJ whole genome shotgun (WGS) entry which is preliminary data.</text>
</comment>
<gene>
    <name evidence="1" type="ORF">SMD27_17580</name>
</gene>
<name>A0ABU5EF70_9PROT</name>
<dbReference type="RefSeq" id="WP_320509732.1">
    <property type="nucleotide sequence ID" value="NZ_JAXCLW010000005.1"/>
</dbReference>
<reference evidence="1 2" key="1">
    <citation type="journal article" date="2016" name="Antonie Van Leeuwenhoek">
        <title>Dongia soli sp. nov., isolated from soil from Dokdo, Korea.</title>
        <authorList>
            <person name="Kim D.U."/>
            <person name="Lee H."/>
            <person name="Kim H."/>
            <person name="Kim S.G."/>
            <person name="Ka J.O."/>
        </authorList>
    </citation>
    <scope>NUCLEOTIDE SEQUENCE [LARGE SCALE GENOMIC DNA]</scope>
    <source>
        <strain evidence="1 2">D78</strain>
    </source>
</reference>
<dbReference type="InterPro" id="IPR052707">
    <property type="entry name" value="OsmC_Ohr_Peroxiredoxin"/>
</dbReference>
<dbReference type="InterPro" id="IPR003718">
    <property type="entry name" value="OsmC/Ohr_fam"/>
</dbReference>
<dbReference type="Gene3D" id="3.30.300.20">
    <property type="match status" value="1"/>
</dbReference>
<accession>A0ABU5EF70</accession>
<organism evidence="1 2">
    <name type="scientific">Dongia soli</name>
    <dbReference type="NCBI Taxonomy" id="600628"/>
    <lineage>
        <taxon>Bacteria</taxon>
        <taxon>Pseudomonadati</taxon>
        <taxon>Pseudomonadota</taxon>
        <taxon>Alphaproteobacteria</taxon>
        <taxon>Rhodospirillales</taxon>
        <taxon>Dongiaceae</taxon>
        <taxon>Dongia</taxon>
    </lineage>
</organism>
<dbReference type="SUPFAM" id="SSF82784">
    <property type="entry name" value="OsmC-like"/>
    <property type="match status" value="1"/>
</dbReference>
<dbReference type="PANTHER" id="PTHR42830:SF2">
    <property type="entry name" value="OSMC_OHR FAMILY PROTEIN"/>
    <property type="match status" value="1"/>
</dbReference>